<organism evidence="2">
    <name type="scientific">uncultured Gemmatimonadaceae bacterium</name>
    <dbReference type="NCBI Taxonomy" id="246130"/>
    <lineage>
        <taxon>Bacteria</taxon>
        <taxon>Pseudomonadati</taxon>
        <taxon>Gemmatimonadota</taxon>
        <taxon>Gemmatimonadia</taxon>
        <taxon>Gemmatimonadales</taxon>
        <taxon>Gemmatimonadaceae</taxon>
        <taxon>environmental samples</taxon>
    </lineage>
</organism>
<feature type="compositionally biased region" description="Low complexity" evidence="1">
    <location>
        <begin position="37"/>
        <end position="55"/>
    </location>
</feature>
<dbReference type="AlphaFoldDB" id="A0A6J4M407"/>
<feature type="non-terminal residue" evidence="2">
    <location>
        <position position="1"/>
    </location>
</feature>
<evidence type="ECO:0000313" key="2">
    <source>
        <dbReference type="EMBL" id="CAA9349008.1"/>
    </source>
</evidence>
<dbReference type="EMBL" id="CADCTU010000741">
    <property type="protein sequence ID" value="CAA9349008.1"/>
    <property type="molecule type" value="Genomic_DNA"/>
</dbReference>
<gene>
    <name evidence="2" type="ORF">AVDCRST_MAG11-3409</name>
</gene>
<sequence>APPPSVARRRALARPAPRAGRGPRAAGDGPGLVRLVAAAHAGRAPAGGADSLRGGSAAGGGGGRRRRARRRRRTTRAAGRHALD</sequence>
<feature type="non-terminal residue" evidence="2">
    <location>
        <position position="84"/>
    </location>
</feature>
<feature type="region of interest" description="Disordered" evidence="1">
    <location>
        <begin position="1"/>
        <end position="84"/>
    </location>
</feature>
<proteinExistence type="predicted"/>
<protein>
    <submittedName>
        <fullName evidence="2">Uncharacterized protein</fullName>
    </submittedName>
</protein>
<name>A0A6J4M407_9BACT</name>
<reference evidence="2" key="1">
    <citation type="submission" date="2020-02" db="EMBL/GenBank/DDBJ databases">
        <authorList>
            <person name="Meier V. D."/>
        </authorList>
    </citation>
    <scope>NUCLEOTIDE SEQUENCE</scope>
    <source>
        <strain evidence="2">AVDCRST_MAG11</strain>
    </source>
</reference>
<accession>A0A6J4M407</accession>
<evidence type="ECO:0000256" key="1">
    <source>
        <dbReference type="SAM" id="MobiDB-lite"/>
    </source>
</evidence>
<feature type="compositionally biased region" description="Basic residues" evidence="1">
    <location>
        <begin position="63"/>
        <end position="84"/>
    </location>
</feature>
<feature type="compositionally biased region" description="Low complexity" evidence="1">
    <location>
        <begin position="13"/>
        <end position="27"/>
    </location>
</feature>